<evidence type="ECO:0000256" key="1">
    <source>
        <dbReference type="SAM" id="MobiDB-lite"/>
    </source>
</evidence>
<dbReference type="Proteomes" id="UP000663889">
    <property type="component" value="Unassembled WGS sequence"/>
</dbReference>
<name>A0A813T051_9BILA</name>
<proteinExistence type="predicted"/>
<feature type="compositionally biased region" description="Basic and acidic residues" evidence="1">
    <location>
        <begin position="12"/>
        <end position="23"/>
    </location>
</feature>
<reference evidence="2" key="1">
    <citation type="submission" date="2021-02" db="EMBL/GenBank/DDBJ databases">
        <authorList>
            <person name="Nowell W R."/>
        </authorList>
    </citation>
    <scope>NUCLEOTIDE SEQUENCE</scope>
</reference>
<feature type="compositionally biased region" description="Polar residues" evidence="1">
    <location>
        <begin position="1"/>
        <end position="10"/>
    </location>
</feature>
<sequence length="171" mass="19472">MESNQVQTYHITRVEQPDDKEQTVLRALIGDPARHKPLVQHPPPTTDKSQDAIPAPMYTLETRHRPIPSKASNELRTNSLSSVRCAEFCLPSCHYGFNNANHIGKHLVSLISTYMPHLQTLRLWRPDDFPWTSIRPDNGIRLTNVAPLRRWIKSLKTLESIGISAFSSVTR</sequence>
<protein>
    <submittedName>
        <fullName evidence="2">Uncharacterized protein</fullName>
    </submittedName>
</protein>
<dbReference type="EMBL" id="CAJNOU010000012">
    <property type="protein sequence ID" value="CAF0803352.1"/>
    <property type="molecule type" value="Genomic_DNA"/>
</dbReference>
<gene>
    <name evidence="2" type="ORF">SEV965_LOCUS742</name>
</gene>
<evidence type="ECO:0000313" key="3">
    <source>
        <dbReference type="Proteomes" id="UP000663889"/>
    </source>
</evidence>
<feature type="region of interest" description="Disordered" evidence="1">
    <location>
        <begin position="1"/>
        <end position="52"/>
    </location>
</feature>
<dbReference type="AlphaFoldDB" id="A0A813T051"/>
<evidence type="ECO:0000313" key="2">
    <source>
        <dbReference type="EMBL" id="CAF0803352.1"/>
    </source>
</evidence>
<accession>A0A813T051</accession>
<organism evidence="2 3">
    <name type="scientific">Rotaria sordida</name>
    <dbReference type="NCBI Taxonomy" id="392033"/>
    <lineage>
        <taxon>Eukaryota</taxon>
        <taxon>Metazoa</taxon>
        <taxon>Spiralia</taxon>
        <taxon>Gnathifera</taxon>
        <taxon>Rotifera</taxon>
        <taxon>Eurotatoria</taxon>
        <taxon>Bdelloidea</taxon>
        <taxon>Philodinida</taxon>
        <taxon>Philodinidae</taxon>
        <taxon>Rotaria</taxon>
    </lineage>
</organism>
<comment type="caution">
    <text evidence="2">The sequence shown here is derived from an EMBL/GenBank/DDBJ whole genome shotgun (WGS) entry which is preliminary data.</text>
</comment>